<feature type="region of interest" description="Disordered" evidence="1">
    <location>
        <begin position="215"/>
        <end position="248"/>
    </location>
</feature>
<organism evidence="2 3">
    <name type="scientific">Marchantia polymorpha subsp. ruderalis</name>
    <dbReference type="NCBI Taxonomy" id="1480154"/>
    <lineage>
        <taxon>Eukaryota</taxon>
        <taxon>Viridiplantae</taxon>
        <taxon>Streptophyta</taxon>
        <taxon>Embryophyta</taxon>
        <taxon>Marchantiophyta</taxon>
        <taxon>Marchantiopsida</taxon>
        <taxon>Marchantiidae</taxon>
        <taxon>Marchantiales</taxon>
        <taxon>Marchantiaceae</taxon>
        <taxon>Marchantia</taxon>
    </lineage>
</organism>
<feature type="compositionally biased region" description="Basic and acidic residues" evidence="1">
    <location>
        <begin position="226"/>
        <end position="242"/>
    </location>
</feature>
<sequence>MEPELLVLPTGGGATAAHQLIQEHIRAPCSAAHLSVRAAVFRRRHVLPFRQAMRTRPHVRLTNYSRVNLEVEDVDRGPGGSVHARARGLTESDEGTTWTGADEIKHLESGLTLLYRCWNLVGGARSSWGVTQSGVLAAPAKATAVDAGSQIGFLWWHAIRDQQETWRTIPESGMTVASFTQFADRVDSFFGRSRRMYPVAIHPRFCSQERSLQDWDNGARAGSAEGRTERADGRPFPRKDGRTSWSWS</sequence>
<dbReference type="EMBL" id="LVLJ01001517">
    <property type="protein sequence ID" value="OAE29126.1"/>
    <property type="molecule type" value="Genomic_DNA"/>
</dbReference>
<reference evidence="2" key="1">
    <citation type="submission" date="2016-03" db="EMBL/GenBank/DDBJ databases">
        <title>Mechanisms controlling the formation of the plant cell surface in tip-growing cells are functionally conserved among land plants.</title>
        <authorList>
            <person name="Honkanen S."/>
            <person name="Jones V.A."/>
            <person name="Morieri G."/>
            <person name="Champion C."/>
            <person name="Hetherington A.J."/>
            <person name="Kelly S."/>
            <person name="Saint-Marcoux D."/>
            <person name="Proust H."/>
            <person name="Prescott H."/>
            <person name="Dolan L."/>
        </authorList>
    </citation>
    <scope>NUCLEOTIDE SEQUENCE [LARGE SCALE GENOMIC DNA]</scope>
    <source>
        <tissue evidence="2">Whole gametophyte</tissue>
    </source>
</reference>
<dbReference type="Proteomes" id="UP000077202">
    <property type="component" value="Unassembled WGS sequence"/>
</dbReference>
<evidence type="ECO:0000313" key="2">
    <source>
        <dbReference type="EMBL" id="OAE29126.1"/>
    </source>
</evidence>
<evidence type="ECO:0000256" key="1">
    <source>
        <dbReference type="SAM" id="MobiDB-lite"/>
    </source>
</evidence>
<accession>A0A176WAM7</accession>
<keyword evidence="3" id="KW-1185">Reference proteome</keyword>
<proteinExistence type="predicted"/>
<evidence type="ECO:0000313" key="3">
    <source>
        <dbReference type="Proteomes" id="UP000077202"/>
    </source>
</evidence>
<protein>
    <submittedName>
        <fullName evidence="2">Uncharacterized protein</fullName>
    </submittedName>
</protein>
<name>A0A176WAM7_MARPO</name>
<comment type="caution">
    <text evidence="2">The sequence shown here is derived from an EMBL/GenBank/DDBJ whole genome shotgun (WGS) entry which is preliminary data.</text>
</comment>
<dbReference type="AlphaFoldDB" id="A0A176WAM7"/>
<gene>
    <name evidence="2" type="ORF">AXG93_1390s1090</name>
</gene>